<sequence>MYHCGMKQIEEKHVANQVGLMLWNHRLDLIALSNLKGEVQVHRLHWQKVWSFTPPKENDDLVQAMAWRPDGKALAIGYSSGSVYIVDIEDKDIIHMFHLGSSSSEEFEDQKSHGVTCISWPVTAGVLENTEYNIYNDASIFLPPPPLNNYKKQGPEDIGKEFIEIKEQTQLNILMVGYGTGLIHMSIFGRYPFGTINLAELVNDECGEYKVLDIIFSDDFSVMQVLYTDEGSNGLYTALINTSVLSAYASDISTVANKHGQIIQLMSHLDHTMTSIHEAWEHILLEMDTKMMNYAASVPEGGVSADFLELLMMGVPSDELELFLLQELTAKGLKKFGSSVELSYSTIQKLVLKQLNVVAQSLTYYLAELRGLTRIPDRYKIMGLEEETVTAAIHASFAFLNKCLELQQVIDTSMRNYKAFFRWLFVVIVRLLDEQTPTEIVKITQQELSHIAEFLYNFYNVKDETDDEGKPVRFSLERLGQYLQNQHLTILPDDEDNPWQKFLKENQCLLKENDTIFTTEFKKFSLVQQQNFLKETIGKVFDVTEKDMCRHFSLMYNLKCLENRASANMLDNLKVTQVFDASTQTFMVAFMNKQNGREGFSFMSVNMKEKECSAGAIKYYFSPCLMQTNEEETDQELISLLDLQFYSGEYLSLLLQHPHTPDSSIFVQLPLKIATDNASEFNIKSKSSIFSEKVSRRDLSPLLDQGVYRVLEKMDGQQIGVSGSRKVAVVLARSGRRVRVYEMEVDGEDEDDETLETTPQSHNTTQQSDQEQAVDTSADVSVTAPENITF</sequence>
<evidence type="ECO:0000259" key="9">
    <source>
        <dbReference type="Pfam" id="PF23405"/>
    </source>
</evidence>
<evidence type="ECO:0000256" key="5">
    <source>
        <dbReference type="ARBA" id="ARBA00023306"/>
    </source>
</evidence>
<dbReference type="Proteomes" id="UP000823941">
    <property type="component" value="Chromosome 13"/>
</dbReference>
<feature type="domain" description="Anaphase-promoting complex subunit 4-like WD40" evidence="7">
    <location>
        <begin position="21"/>
        <end position="121"/>
    </location>
</feature>
<keyword evidence="5" id="KW-0131">Cell cycle</keyword>
<dbReference type="InterPro" id="IPR024789">
    <property type="entry name" value="APC4"/>
</dbReference>
<feature type="domain" description="Anaphase-promoting complex subunit 4 C-terminal half WD40" evidence="9">
    <location>
        <begin position="611"/>
        <end position="742"/>
    </location>
</feature>
<dbReference type="Pfam" id="PF12894">
    <property type="entry name" value="ANAPC4_WD40"/>
    <property type="match status" value="1"/>
</dbReference>
<feature type="region of interest" description="Disordered" evidence="6">
    <location>
        <begin position="744"/>
        <end position="790"/>
    </location>
</feature>
<evidence type="ECO:0000259" key="8">
    <source>
        <dbReference type="Pfam" id="PF12896"/>
    </source>
</evidence>
<dbReference type="InterPro" id="IPR015943">
    <property type="entry name" value="WD40/YVTN_repeat-like_dom_sf"/>
</dbReference>
<dbReference type="InterPro" id="IPR056358">
    <property type="entry name" value="APC4_C"/>
</dbReference>
<dbReference type="PANTHER" id="PTHR13260">
    <property type="entry name" value="ANAPHASE PROMOTING COMPLEX SUBUNIT 4 APC4"/>
    <property type="match status" value="1"/>
</dbReference>
<dbReference type="EMBL" id="JAHIBW010000013">
    <property type="protein sequence ID" value="KAG7305765.1"/>
    <property type="molecule type" value="Genomic_DNA"/>
</dbReference>
<evidence type="ECO:0000313" key="11">
    <source>
        <dbReference type="Proteomes" id="UP000823941"/>
    </source>
</evidence>
<evidence type="ECO:0000256" key="4">
    <source>
        <dbReference type="ARBA" id="ARBA00022786"/>
    </source>
</evidence>
<dbReference type="PANTHER" id="PTHR13260:SF0">
    <property type="entry name" value="ANAPHASE-PROMOTING COMPLEX SUBUNIT 4"/>
    <property type="match status" value="1"/>
</dbReference>
<evidence type="ECO:0000256" key="3">
    <source>
        <dbReference type="ARBA" id="ARBA00022776"/>
    </source>
</evidence>
<feature type="compositionally biased region" description="Polar residues" evidence="6">
    <location>
        <begin position="759"/>
        <end position="790"/>
    </location>
</feature>
<evidence type="ECO:0000256" key="2">
    <source>
        <dbReference type="ARBA" id="ARBA00022618"/>
    </source>
</evidence>
<evidence type="ECO:0000256" key="1">
    <source>
        <dbReference type="ARBA" id="ARBA00016067"/>
    </source>
</evidence>
<organism evidence="10 11">
    <name type="scientific">Plutella xylostella</name>
    <name type="common">Diamondback moth</name>
    <name type="synonym">Plutella maculipennis</name>
    <dbReference type="NCBI Taxonomy" id="51655"/>
    <lineage>
        <taxon>Eukaryota</taxon>
        <taxon>Metazoa</taxon>
        <taxon>Ecdysozoa</taxon>
        <taxon>Arthropoda</taxon>
        <taxon>Hexapoda</taxon>
        <taxon>Insecta</taxon>
        <taxon>Pterygota</taxon>
        <taxon>Neoptera</taxon>
        <taxon>Endopterygota</taxon>
        <taxon>Lepidoptera</taxon>
        <taxon>Glossata</taxon>
        <taxon>Ditrysia</taxon>
        <taxon>Yponomeutoidea</taxon>
        <taxon>Plutellidae</taxon>
        <taxon>Plutella</taxon>
    </lineage>
</organism>
<dbReference type="InterPro" id="IPR024977">
    <property type="entry name" value="Apc4-like_WD40_dom"/>
</dbReference>
<accession>A0ABQ7QL34</accession>
<dbReference type="Gene3D" id="2.130.10.10">
    <property type="entry name" value="YVTN repeat-like/Quinoprotein amine dehydrogenase"/>
    <property type="match status" value="1"/>
</dbReference>
<evidence type="ECO:0000256" key="6">
    <source>
        <dbReference type="SAM" id="MobiDB-lite"/>
    </source>
</evidence>
<gene>
    <name evidence="10" type="ORF">JYU34_009893</name>
</gene>
<evidence type="ECO:0000259" key="7">
    <source>
        <dbReference type="Pfam" id="PF12894"/>
    </source>
</evidence>
<keyword evidence="2" id="KW-0132">Cell division</keyword>
<protein>
    <recommendedName>
        <fullName evidence="1">Anaphase-promoting complex subunit 4</fullName>
    </recommendedName>
</protein>
<dbReference type="InterPro" id="IPR036322">
    <property type="entry name" value="WD40_repeat_dom_sf"/>
</dbReference>
<keyword evidence="3" id="KW-0498">Mitosis</keyword>
<dbReference type="SUPFAM" id="SSF50978">
    <property type="entry name" value="WD40 repeat-like"/>
    <property type="match status" value="1"/>
</dbReference>
<keyword evidence="4" id="KW-0833">Ubl conjugation pathway</keyword>
<keyword evidence="11" id="KW-1185">Reference proteome</keyword>
<proteinExistence type="predicted"/>
<feature type="domain" description="Anaphase-promoting complex subunit 4 long" evidence="8">
    <location>
        <begin position="239"/>
        <end position="434"/>
    </location>
</feature>
<feature type="compositionally biased region" description="Acidic residues" evidence="6">
    <location>
        <begin position="744"/>
        <end position="755"/>
    </location>
</feature>
<evidence type="ECO:0000313" key="10">
    <source>
        <dbReference type="EMBL" id="KAG7305765.1"/>
    </source>
</evidence>
<name>A0ABQ7QL34_PLUXY</name>
<dbReference type="InterPro" id="IPR024790">
    <property type="entry name" value="APC4_long_dom"/>
</dbReference>
<dbReference type="Pfam" id="PF23405">
    <property type="entry name" value="WD40_APC4_C-half"/>
    <property type="match status" value="1"/>
</dbReference>
<comment type="caution">
    <text evidence="10">The sequence shown here is derived from an EMBL/GenBank/DDBJ whole genome shotgun (WGS) entry which is preliminary data.</text>
</comment>
<dbReference type="Pfam" id="PF12896">
    <property type="entry name" value="ANAPC4"/>
    <property type="match status" value="1"/>
</dbReference>
<reference evidence="10 11" key="1">
    <citation type="submission" date="2021-06" db="EMBL/GenBank/DDBJ databases">
        <title>A haploid diamondback moth (Plutella xylostella L.) genome assembly resolves 31 chromosomes and identifies a diamide resistance mutation.</title>
        <authorList>
            <person name="Ward C.M."/>
            <person name="Perry K.D."/>
            <person name="Baker G."/>
            <person name="Powis K."/>
            <person name="Heckel D.G."/>
            <person name="Baxter S.W."/>
        </authorList>
    </citation>
    <scope>NUCLEOTIDE SEQUENCE [LARGE SCALE GENOMIC DNA]</scope>
    <source>
        <strain evidence="10 11">LV</strain>
        <tissue evidence="10">Single pupa</tissue>
    </source>
</reference>